<evidence type="ECO:0000313" key="2">
    <source>
        <dbReference type="Proteomes" id="UP000030641"/>
    </source>
</evidence>
<keyword evidence="2" id="KW-1185">Reference proteome</keyword>
<dbReference type="HOGENOM" id="CLU_1030497_0_0_1"/>
<evidence type="ECO:0000313" key="1">
    <source>
        <dbReference type="EMBL" id="KEQ92952.1"/>
    </source>
</evidence>
<gene>
    <name evidence="1" type="ORF">AUEXF2481DRAFT_367215</name>
</gene>
<dbReference type="GeneID" id="25365650"/>
<name>A0A074YFT6_AURSE</name>
<protein>
    <recommendedName>
        <fullName evidence="3">F-box domain-containing protein</fullName>
    </recommendedName>
</protein>
<dbReference type="RefSeq" id="XP_013341471.1">
    <property type="nucleotide sequence ID" value="XM_013486017.1"/>
</dbReference>
<evidence type="ECO:0008006" key="3">
    <source>
        <dbReference type="Google" id="ProtNLM"/>
    </source>
</evidence>
<organism evidence="1 2">
    <name type="scientific">Aureobasidium subglaciale (strain EXF-2481)</name>
    <name type="common">Aureobasidium pullulans var. subglaciale</name>
    <dbReference type="NCBI Taxonomy" id="1043005"/>
    <lineage>
        <taxon>Eukaryota</taxon>
        <taxon>Fungi</taxon>
        <taxon>Dikarya</taxon>
        <taxon>Ascomycota</taxon>
        <taxon>Pezizomycotina</taxon>
        <taxon>Dothideomycetes</taxon>
        <taxon>Dothideomycetidae</taxon>
        <taxon>Dothideales</taxon>
        <taxon>Saccotheciaceae</taxon>
        <taxon>Aureobasidium</taxon>
    </lineage>
</organism>
<reference evidence="1 2" key="1">
    <citation type="journal article" date="2014" name="BMC Genomics">
        <title>Genome sequencing of four Aureobasidium pullulans varieties: biotechnological potential, stress tolerance, and description of new species.</title>
        <authorList>
            <person name="Gostin Ar C."/>
            <person name="Ohm R.A."/>
            <person name="Kogej T."/>
            <person name="Sonjak S."/>
            <person name="Turk M."/>
            <person name="Zajc J."/>
            <person name="Zalar P."/>
            <person name="Grube M."/>
            <person name="Sun H."/>
            <person name="Han J."/>
            <person name="Sharma A."/>
            <person name="Chiniquy J."/>
            <person name="Ngan C.Y."/>
            <person name="Lipzen A."/>
            <person name="Barry K."/>
            <person name="Grigoriev I.V."/>
            <person name="Gunde-Cimerman N."/>
        </authorList>
    </citation>
    <scope>NUCLEOTIDE SEQUENCE [LARGE SCALE GENOMIC DNA]</scope>
    <source>
        <strain evidence="1 2">EXF-2481</strain>
    </source>
</reference>
<dbReference type="EMBL" id="KL584768">
    <property type="protein sequence ID" value="KEQ92952.1"/>
    <property type="molecule type" value="Genomic_DNA"/>
</dbReference>
<dbReference type="OrthoDB" id="3820874at2759"/>
<dbReference type="Proteomes" id="UP000030641">
    <property type="component" value="Unassembled WGS sequence"/>
</dbReference>
<proteinExistence type="predicted"/>
<accession>A0A074YFT6</accession>
<dbReference type="AlphaFoldDB" id="A0A074YFT6"/>
<sequence length="273" mass="30802">MAASTLASNPIVGLPSEVLLTIFGAQDSFRDTSSLFRTCKCLYALWQTRAFSISKPLLIDQTPCYEQVELLMLASEAADLTTQPRMNVILVDPVQEEKLGSTLNRITMSRKMAGQAKYLCEIIESRYLQQKYNCHEAKCRARPSKLAPQERDEVTRAHHFVKLYALAYANRALSELRNSCEAKLRGMSVEDKHFIFQLTRIMHDYALPWDKMRLDLCYSYSPLSNLTGSGSSATWADKFKALQEATRVQAISCGNCIYDDTARFGRIGQGKSN</sequence>
<dbReference type="InParanoid" id="A0A074YFT6"/>